<keyword evidence="4" id="KW-0479">Metal-binding</keyword>
<dbReference type="GO" id="GO:0005344">
    <property type="term" value="F:oxygen carrier activity"/>
    <property type="evidence" value="ECO:0007669"/>
    <property type="project" value="UniProtKB-KW"/>
</dbReference>
<comment type="caution">
    <text evidence="8">The sequence shown here is derived from an EMBL/GenBank/DDBJ whole genome shotgun (WGS) entry which is preliminary data.</text>
</comment>
<keyword evidence="2 6" id="KW-0349">Heme</keyword>
<evidence type="ECO:0000256" key="4">
    <source>
        <dbReference type="ARBA" id="ARBA00022723"/>
    </source>
</evidence>
<organism evidence="8 9">
    <name type="scientific">Seminavis robusta</name>
    <dbReference type="NCBI Taxonomy" id="568900"/>
    <lineage>
        <taxon>Eukaryota</taxon>
        <taxon>Sar</taxon>
        <taxon>Stramenopiles</taxon>
        <taxon>Ochrophyta</taxon>
        <taxon>Bacillariophyta</taxon>
        <taxon>Bacillariophyceae</taxon>
        <taxon>Bacillariophycidae</taxon>
        <taxon>Naviculales</taxon>
        <taxon>Naviculaceae</taxon>
        <taxon>Seminavis</taxon>
    </lineage>
</organism>
<evidence type="ECO:0000256" key="1">
    <source>
        <dbReference type="ARBA" id="ARBA00022448"/>
    </source>
</evidence>
<evidence type="ECO:0000256" key="2">
    <source>
        <dbReference type="ARBA" id="ARBA00022617"/>
    </source>
</evidence>
<evidence type="ECO:0000256" key="3">
    <source>
        <dbReference type="ARBA" id="ARBA00022621"/>
    </source>
</evidence>
<keyword evidence="9" id="KW-1185">Reference proteome</keyword>
<keyword evidence="1 6" id="KW-0813">Transport</keyword>
<dbReference type="Gene3D" id="1.10.490.10">
    <property type="entry name" value="Globins"/>
    <property type="match status" value="1"/>
</dbReference>
<dbReference type="SUPFAM" id="SSF46458">
    <property type="entry name" value="Globin-like"/>
    <property type="match status" value="1"/>
</dbReference>
<keyword evidence="3 6" id="KW-0561">Oxygen transport</keyword>
<name>A0A9N8E8A3_9STRA</name>
<reference evidence="8" key="1">
    <citation type="submission" date="2020-06" db="EMBL/GenBank/DDBJ databases">
        <authorList>
            <consortium name="Plant Systems Biology data submission"/>
        </authorList>
    </citation>
    <scope>NUCLEOTIDE SEQUENCE</scope>
    <source>
        <strain evidence="8">D6</strain>
    </source>
</reference>
<dbReference type="EMBL" id="CAICTM010000618">
    <property type="protein sequence ID" value="CAB9513890.1"/>
    <property type="molecule type" value="Genomic_DNA"/>
</dbReference>
<dbReference type="InterPro" id="IPR044399">
    <property type="entry name" value="Mb-like_M"/>
</dbReference>
<dbReference type="CDD" id="cd01040">
    <property type="entry name" value="Mb-like"/>
    <property type="match status" value="1"/>
</dbReference>
<evidence type="ECO:0000313" key="8">
    <source>
        <dbReference type="EMBL" id="CAB9513890.1"/>
    </source>
</evidence>
<evidence type="ECO:0000256" key="6">
    <source>
        <dbReference type="RuleBase" id="RU000356"/>
    </source>
</evidence>
<dbReference type="PANTHER" id="PTHR46458:SF1">
    <property type="entry name" value="GEO09476P1"/>
    <property type="match status" value="1"/>
</dbReference>
<dbReference type="OrthoDB" id="417967at2759"/>
<evidence type="ECO:0000259" key="7">
    <source>
        <dbReference type="PROSITE" id="PS01033"/>
    </source>
</evidence>
<dbReference type="PANTHER" id="PTHR46458">
    <property type="entry name" value="BLR2807 PROTEIN"/>
    <property type="match status" value="1"/>
</dbReference>
<gene>
    <name evidence="8" type="ORF">SEMRO_619_G176550.1</name>
</gene>
<accession>A0A9N8E8A3</accession>
<evidence type="ECO:0000256" key="5">
    <source>
        <dbReference type="ARBA" id="ARBA00023004"/>
    </source>
</evidence>
<dbReference type="GO" id="GO:0019825">
    <property type="term" value="F:oxygen binding"/>
    <property type="evidence" value="ECO:0007669"/>
    <property type="project" value="InterPro"/>
</dbReference>
<dbReference type="Proteomes" id="UP001153069">
    <property type="component" value="Unassembled WGS sequence"/>
</dbReference>
<dbReference type="InterPro" id="IPR009050">
    <property type="entry name" value="Globin-like_sf"/>
</dbReference>
<dbReference type="InterPro" id="IPR012292">
    <property type="entry name" value="Globin/Proto"/>
</dbReference>
<dbReference type="InterPro" id="IPR050532">
    <property type="entry name" value="Globin-like_OT"/>
</dbReference>
<proteinExistence type="inferred from homology"/>
<keyword evidence="5" id="KW-0408">Iron</keyword>
<protein>
    <submittedName>
        <fullName evidence="8">Involved in oxygen transport in the brain. Hexacoordinate globin</fullName>
    </submittedName>
</protein>
<dbReference type="GO" id="GO:0020037">
    <property type="term" value="F:heme binding"/>
    <property type="evidence" value="ECO:0007669"/>
    <property type="project" value="InterPro"/>
</dbReference>
<dbReference type="AlphaFoldDB" id="A0A9N8E8A3"/>
<dbReference type="Pfam" id="PF00042">
    <property type="entry name" value="Globin"/>
    <property type="match status" value="1"/>
</dbReference>
<comment type="similarity">
    <text evidence="6">Belongs to the globin family.</text>
</comment>
<dbReference type="GO" id="GO:0046872">
    <property type="term" value="F:metal ion binding"/>
    <property type="evidence" value="ECO:0007669"/>
    <property type="project" value="UniProtKB-KW"/>
</dbReference>
<sequence length="161" mass="18434">MCFSDLDFATIHDVIESWERLRQMKGYDVEAGTLLFSHMFNKCPSTKTLFGLPLDMATDHESLKSNRRFQVHCKHMIAMLGKALNMLGPDDELLTEIMSDLGKKHFHMGVDDEHYYRIMGDSLFLALGELLGKDFCPQVEESWTIVYGEITAAMINQIPKK</sequence>
<dbReference type="PROSITE" id="PS01033">
    <property type="entry name" value="GLOBIN"/>
    <property type="match status" value="1"/>
</dbReference>
<dbReference type="InterPro" id="IPR000971">
    <property type="entry name" value="Globin"/>
</dbReference>
<evidence type="ECO:0000313" key="9">
    <source>
        <dbReference type="Proteomes" id="UP001153069"/>
    </source>
</evidence>
<feature type="domain" description="Globin" evidence="7">
    <location>
        <begin position="2"/>
        <end position="159"/>
    </location>
</feature>